<evidence type="ECO:0000313" key="3">
    <source>
        <dbReference type="Proteomes" id="UP000317238"/>
    </source>
</evidence>
<feature type="transmembrane region" description="Helical" evidence="1">
    <location>
        <begin position="390"/>
        <end position="410"/>
    </location>
</feature>
<evidence type="ECO:0000256" key="1">
    <source>
        <dbReference type="SAM" id="Phobius"/>
    </source>
</evidence>
<gene>
    <name evidence="2" type="ORF">Pan14r_28280</name>
</gene>
<feature type="transmembrane region" description="Helical" evidence="1">
    <location>
        <begin position="360"/>
        <end position="378"/>
    </location>
</feature>
<feature type="transmembrane region" description="Helical" evidence="1">
    <location>
        <begin position="28"/>
        <end position="54"/>
    </location>
</feature>
<feature type="transmembrane region" description="Helical" evidence="1">
    <location>
        <begin position="242"/>
        <end position="259"/>
    </location>
</feature>
<feature type="transmembrane region" description="Helical" evidence="1">
    <location>
        <begin position="217"/>
        <end position="236"/>
    </location>
</feature>
<keyword evidence="3" id="KW-1185">Reference proteome</keyword>
<keyword evidence="1" id="KW-0472">Membrane</keyword>
<feature type="transmembrane region" description="Helical" evidence="1">
    <location>
        <begin position="121"/>
        <end position="142"/>
    </location>
</feature>
<reference evidence="2 3" key="1">
    <citation type="submission" date="2019-02" db="EMBL/GenBank/DDBJ databases">
        <title>Deep-cultivation of Planctomycetes and their phenomic and genomic characterization uncovers novel biology.</title>
        <authorList>
            <person name="Wiegand S."/>
            <person name="Jogler M."/>
            <person name="Boedeker C."/>
            <person name="Pinto D."/>
            <person name="Vollmers J."/>
            <person name="Rivas-Marin E."/>
            <person name="Kohn T."/>
            <person name="Peeters S.H."/>
            <person name="Heuer A."/>
            <person name="Rast P."/>
            <person name="Oberbeckmann S."/>
            <person name="Bunk B."/>
            <person name="Jeske O."/>
            <person name="Meyerdierks A."/>
            <person name="Storesund J.E."/>
            <person name="Kallscheuer N."/>
            <person name="Luecker S."/>
            <person name="Lage O.M."/>
            <person name="Pohl T."/>
            <person name="Merkel B.J."/>
            <person name="Hornburger P."/>
            <person name="Mueller R.-W."/>
            <person name="Bruemmer F."/>
            <person name="Labrenz M."/>
            <person name="Spormann A.M."/>
            <person name="Op Den Camp H."/>
            <person name="Overmann J."/>
            <person name="Amann R."/>
            <person name="Jetten M.S.M."/>
            <person name="Mascher T."/>
            <person name="Medema M.H."/>
            <person name="Devos D.P."/>
            <person name="Kaster A.-K."/>
            <person name="Ovreas L."/>
            <person name="Rohde M."/>
            <person name="Galperin M.Y."/>
            <person name="Jogler C."/>
        </authorList>
    </citation>
    <scope>NUCLEOTIDE SEQUENCE [LARGE SCALE GENOMIC DNA]</scope>
    <source>
        <strain evidence="2 3">Pan14r</strain>
    </source>
</reference>
<dbReference type="AlphaFoldDB" id="A0A5C5Y7R4"/>
<feature type="transmembrane region" description="Helical" evidence="1">
    <location>
        <begin position="266"/>
        <end position="284"/>
    </location>
</feature>
<feature type="transmembrane region" description="Helical" evidence="1">
    <location>
        <begin position="149"/>
        <end position="170"/>
    </location>
</feature>
<evidence type="ECO:0000313" key="2">
    <source>
        <dbReference type="EMBL" id="TWT70521.1"/>
    </source>
</evidence>
<feature type="transmembrane region" description="Helical" evidence="1">
    <location>
        <begin position="60"/>
        <end position="79"/>
    </location>
</feature>
<protein>
    <recommendedName>
        <fullName evidence="4">O-Antigen ligase</fullName>
    </recommendedName>
</protein>
<sequence>MQLGSVAIPTGTTNLHQQQPLPPAAKRCIYFGLLVIVLVTVRKLLFVCGVPVPVRLISQLGGFVSFVFLVLGMWMLNRVTGVGLIRPSHLWLARTWQVLLIALFLYGMARGNSVSIAGKEFIALWFFSATWLAGTNNEFWIAITKALTIIFYASLPLIFFSTDIVAPVTTYSGTSEAEYQYIGVRRTNTLAYEFRPLIGSGMFLGVWGLVQPKGGKWRTLQIAAFALAFAIQVGVFKFRSSAGFFLLAGASALVVRPIIERRVRIAFLVSIVIAFSVGLGAFFMTEASNVLLNRIANPDGNSMFTSRIAELQSYIESIGLEMAVGRGLGGHYNAQAAIGTDHAANWHTVHLGLLVFTLKGGLPLLTIFMLVLASGFLPRPRSWLMHPCNMAAMALLPVMVLQFCLVPFGLSPMSSISYLPPMMAMARFGRTNNPE</sequence>
<dbReference type="Proteomes" id="UP000317238">
    <property type="component" value="Unassembled WGS sequence"/>
</dbReference>
<feature type="transmembrane region" description="Helical" evidence="1">
    <location>
        <begin position="190"/>
        <end position="210"/>
    </location>
</feature>
<keyword evidence="1" id="KW-0812">Transmembrane</keyword>
<feature type="transmembrane region" description="Helical" evidence="1">
    <location>
        <begin position="91"/>
        <end position="109"/>
    </location>
</feature>
<name>A0A5C5Y7R4_9PLAN</name>
<evidence type="ECO:0008006" key="4">
    <source>
        <dbReference type="Google" id="ProtNLM"/>
    </source>
</evidence>
<accession>A0A5C5Y7R4</accession>
<comment type="caution">
    <text evidence="2">The sequence shown here is derived from an EMBL/GenBank/DDBJ whole genome shotgun (WGS) entry which is preliminary data.</text>
</comment>
<organism evidence="2 3">
    <name type="scientific">Crateriforma conspicua</name>
    <dbReference type="NCBI Taxonomy" id="2527996"/>
    <lineage>
        <taxon>Bacteria</taxon>
        <taxon>Pseudomonadati</taxon>
        <taxon>Planctomycetota</taxon>
        <taxon>Planctomycetia</taxon>
        <taxon>Planctomycetales</taxon>
        <taxon>Planctomycetaceae</taxon>
        <taxon>Crateriforma</taxon>
    </lineage>
</organism>
<dbReference type="EMBL" id="SJPL01000001">
    <property type="protein sequence ID" value="TWT70521.1"/>
    <property type="molecule type" value="Genomic_DNA"/>
</dbReference>
<keyword evidence="1" id="KW-1133">Transmembrane helix</keyword>
<proteinExistence type="predicted"/>